<evidence type="ECO:0000313" key="1">
    <source>
        <dbReference type="EMBL" id="KAL2272441.1"/>
    </source>
</evidence>
<keyword evidence="2" id="KW-1185">Reference proteome</keyword>
<gene>
    <name evidence="1" type="ORF">FJTKL_06562</name>
</gene>
<proteinExistence type="predicted"/>
<organism evidence="1 2">
    <name type="scientific">Diaporthe vaccinii</name>
    <dbReference type="NCBI Taxonomy" id="105482"/>
    <lineage>
        <taxon>Eukaryota</taxon>
        <taxon>Fungi</taxon>
        <taxon>Dikarya</taxon>
        <taxon>Ascomycota</taxon>
        <taxon>Pezizomycotina</taxon>
        <taxon>Sordariomycetes</taxon>
        <taxon>Sordariomycetidae</taxon>
        <taxon>Diaporthales</taxon>
        <taxon>Diaporthaceae</taxon>
        <taxon>Diaporthe</taxon>
        <taxon>Diaporthe eres species complex</taxon>
    </lineage>
</organism>
<sequence>MGFLEVLGVISGIMGFWSFGDNMFPEQKDMYSNYKVFVGIDGTANPSDPGECCLVDAGGDIYYSKVFNSYGDEIGRGGQFPKLKSGSDETITMWQNIPQQAVTVELFAGKDAVCIAAIGATLHDGTHWGWVGDWGKICGIDWYYSGITQPQWNNNSPMCTWIDSDHSKGIKAGGIAIHWSGFTNTVLPVDGGIARCGTDFGAWDKEGGKSVINTGTEKQHQVANGDEPTRRRRFNNDRRLVVSSLPAHSADELCRHPTSRGPSFVSLTEGTHCDMETRDVLPLCTDGLTTACFDLEAETGMDRTSSFGRRGGSPNSSRIIYW</sequence>
<accession>A0ABR4DQG5</accession>
<dbReference type="EMBL" id="JBAWTH010000236">
    <property type="protein sequence ID" value="KAL2272441.1"/>
    <property type="molecule type" value="Genomic_DNA"/>
</dbReference>
<reference evidence="1 2" key="1">
    <citation type="submission" date="2024-03" db="EMBL/GenBank/DDBJ databases">
        <title>A high-quality draft genome sequence of Diaporthe vaccinii, a causative agent of upright dieback and viscid rot disease in cranberry plants.</title>
        <authorList>
            <person name="Sarrasin M."/>
            <person name="Lang B.F."/>
            <person name="Burger G."/>
        </authorList>
    </citation>
    <scope>NUCLEOTIDE SEQUENCE [LARGE SCALE GENOMIC DNA]</scope>
    <source>
        <strain evidence="1 2">IS7</strain>
    </source>
</reference>
<evidence type="ECO:0000313" key="2">
    <source>
        <dbReference type="Proteomes" id="UP001600888"/>
    </source>
</evidence>
<comment type="caution">
    <text evidence="1">The sequence shown here is derived from an EMBL/GenBank/DDBJ whole genome shotgun (WGS) entry which is preliminary data.</text>
</comment>
<dbReference type="Proteomes" id="UP001600888">
    <property type="component" value="Unassembled WGS sequence"/>
</dbReference>
<protein>
    <submittedName>
        <fullName evidence="1">Uncharacterized protein</fullName>
    </submittedName>
</protein>
<name>A0ABR4DQG5_9PEZI</name>